<dbReference type="Pfam" id="PF08240">
    <property type="entry name" value="ADH_N"/>
    <property type="match status" value="1"/>
</dbReference>
<keyword evidence="1" id="KW-0560">Oxidoreductase</keyword>
<dbReference type="Gene3D" id="3.40.50.720">
    <property type="entry name" value="NAD(P)-binding Rossmann-like Domain"/>
    <property type="match status" value="1"/>
</dbReference>
<organism evidence="3 4">
    <name type="scientific">Popillia japonica</name>
    <name type="common">Japanese beetle</name>
    <dbReference type="NCBI Taxonomy" id="7064"/>
    <lineage>
        <taxon>Eukaryota</taxon>
        <taxon>Metazoa</taxon>
        <taxon>Ecdysozoa</taxon>
        <taxon>Arthropoda</taxon>
        <taxon>Hexapoda</taxon>
        <taxon>Insecta</taxon>
        <taxon>Pterygota</taxon>
        <taxon>Neoptera</taxon>
        <taxon>Endopterygota</taxon>
        <taxon>Coleoptera</taxon>
        <taxon>Polyphaga</taxon>
        <taxon>Scarabaeiformia</taxon>
        <taxon>Scarabaeidae</taxon>
        <taxon>Rutelinae</taxon>
        <taxon>Popillia</taxon>
    </lineage>
</organism>
<dbReference type="InterPro" id="IPR011032">
    <property type="entry name" value="GroES-like_sf"/>
</dbReference>
<dbReference type="AlphaFoldDB" id="A0AAW1KI01"/>
<dbReference type="Gene3D" id="3.90.180.10">
    <property type="entry name" value="Medium-chain alcohol dehydrogenases, catalytic domain"/>
    <property type="match status" value="1"/>
</dbReference>
<feature type="domain" description="Enoyl reductase (ER)" evidence="2">
    <location>
        <begin position="13"/>
        <end position="336"/>
    </location>
</feature>
<dbReference type="Pfam" id="PF00107">
    <property type="entry name" value="ADH_zinc_N"/>
    <property type="match status" value="1"/>
</dbReference>
<dbReference type="SUPFAM" id="SSF51735">
    <property type="entry name" value="NAD(P)-binding Rossmann-fold domains"/>
    <property type="match status" value="1"/>
</dbReference>
<reference evidence="3 4" key="1">
    <citation type="journal article" date="2024" name="BMC Genomics">
        <title>De novo assembly and annotation of Popillia japonica's genome with initial clues to its potential as an invasive pest.</title>
        <authorList>
            <person name="Cucini C."/>
            <person name="Boschi S."/>
            <person name="Funari R."/>
            <person name="Cardaioli E."/>
            <person name="Iannotti N."/>
            <person name="Marturano G."/>
            <person name="Paoli F."/>
            <person name="Bruttini M."/>
            <person name="Carapelli A."/>
            <person name="Frati F."/>
            <person name="Nardi F."/>
        </authorList>
    </citation>
    <scope>NUCLEOTIDE SEQUENCE [LARGE SCALE GENOMIC DNA]</scope>
    <source>
        <strain evidence="3">DMR45628</strain>
    </source>
</reference>
<dbReference type="InterPro" id="IPR020843">
    <property type="entry name" value="ER"/>
</dbReference>
<dbReference type="Proteomes" id="UP001458880">
    <property type="component" value="Unassembled WGS sequence"/>
</dbReference>
<evidence type="ECO:0000313" key="4">
    <source>
        <dbReference type="Proteomes" id="UP001458880"/>
    </source>
</evidence>
<dbReference type="PANTHER" id="PTHR44054:SF1">
    <property type="entry name" value="SYNAPTIC VESICLE MEMBRANE PROTEIN VAT-1 HOMOLOG"/>
    <property type="match status" value="1"/>
</dbReference>
<proteinExistence type="predicted"/>
<accession>A0AAW1KI01</accession>
<evidence type="ECO:0000313" key="3">
    <source>
        <dbReference type="EMBL" id="KAK9718067.1"/>
    </source>
</evidence>
<dbReference type="SUPFAM" id="SSF50129">
    <property type="entry name" value="GroES-like"/>
    <property type="match status" value="1"/>
</dbReference>
<dbReference type="InterPro" id="IPR013154">
    <property type="entry name" value="ADH-like_N"/>
</dbReference>
<dbReference type="EMBL" id="JASPKY010000232">
    <property type="protein sequence ID" value="KAK9718067.1"/>
    <property type="molecule type" value="Genomic_DNA"/>
</dbReference>
<sequence length="339" mass="38400">MYSNKSIIVKKFGDLKHTVLEPSKLPPLEGRIEVEVHYCGVNFSDLYTRLGFLRHNLPFILGSECSGVISAVGIHNDRYKVGERVICYDYKGGLYSDIVRVPPECVFHLPSDIPLDIAATLFVNYLTAYFAVIEFGNLQPHESILINSCAGGVGTAATQLAKTIKNVTIYGTASLSKASYAVENGVDRLFNYQDVITDLQQLEPMGIDVIIENQSANTMHENLQLLKPMGRMVLVGINAAITENYLSYFTLFKMWLKSWWFSLTDLVMHNRCVAGLHLGTLLDKDHNRVRDALKFIFDLYRQRKIVPNIDSIWSIEEYNCAIRMLARRKNRGKVLLKVE</sequence>
<protein>
    <submittedName>
        <fullName evidence="3">Zinc-binding dehydrogenase</fullName>
    </submittedName>
</protein>
<evidence type="ECO:0000259" key="2">
    <source>
        <dbReference type="SMART" id="SM00829"/>
    </source>
</evidence>
<dbReference type="InterPro" id="IPR036291">
    <property type="entry name" value="NAD(P)-bd_dom_sf"/>
</dbReference>
<dbReference type="SMART" id="SM00829">
    <property type="entry name" value="PKS_ER"/>
    <property type="match status" value="1"/>
</dbReference>
<comment type="caution">
    <text evidence="3">The sequence shown here is derived from an EMBL/GenBank/DDBJ whole genome shotgun (WGS) entry which is preliminary data.</text>
</comment>
<keyword evidence="4" id="KW-1185">Reference proteome</keyword>
<dbReference type="GO" id="GO:0016491">
    <property type="term" value="F:oxidoreductase activity"/>
    <property type="evidence" value="ECO:0007669"/>
    <property type="project" value="UniProtKB-KW"/>
</dbReference>
<dbReference type="InterPro" id="IPR013149">
    <property type="entry name" value="ADH-like_C"/>
</dbReference>
<gene>
    <name evidence="3" type="ORF">QE152_g23388</name>
</gene>
<evidence type="ECO:0000256" key="1">
    <source>
        <dbReference type="ARBA" id="ARBA00023002"/>
    </source>
</evidence>
<dbReference type="PANTHER" id="PTHR44054">
    <property type="entry name" value="SYNAPTIC VESICLE MEMBRANE PROTEIN VAT-1 HOMOLOG-LIKE"/>
    <property type="match status" value="1"/>
</dbReference>
<dbReference type="InterPro" id="IPR052100">
    <property type="entry name" value="SV-ATPase_mito-regulator"/>
</dbReference>
<name>A0AAW1KI01_POPJA</name>